<evidence type="ECO:0000313" key="2">
    <source>
        <dbReference type="Proteomes" id="UP000239550"/>
    </source>
</evidence>
<dbReference type="Proteomes" id="UP000239550">
    <property type="component" value="Unassembled WGS sequence"/>
</dbReference>
<dbReference type="EMBL" id="PUWT01000059">
    <property type="protein sequence ID" value="PQQ23355.1"/>
    <property type="molecule type" value="Genomic_DNA"/>
</dbReference>
<gene>
    <name evidence="1" type="ORF">C6H66_19675</name>
</gene>
<dbReference type="InterPro" id="IPR045657">
    <property type="entry name" value="DUF6392"/>
</dbReference>
<keyword evidence="2" id="KW-1185">Reference proteome</keyword>
<evidence type="ECO:0000313" key="1">
    <source>
        <dbReference type="EMBL" id="PQQ23355.1"/>
    </source>
</evidence>
<reference evidence="1 2" key="1">
    <citation type="submission" date="2018-02" db="EMBL/GenBank/DDBJ databases">
        <title>Five New Genomes of Indian Photorhabdus Isolates TSA.</title>
        <authorList>
            <person name="Dubay B."/>
            <person name="Somvanshi V.S."/>
        </authorList>
    </citation>
    <scope>NUCLEOTIDE SEQUENCE [LARGE SCALE GENOMIC DNA]</scope>
    <source>
        <strain evidence="1 2">H1</strain>
    </source>
</reference>
<dbReference type="RefSeq" id="WP_105396470.1">
    <property type="nucleotide sequence ID" value="NZ_CAWNTA010000126.1"/>
</dbReference>
<protein>
    <submittedName>
        <fullName evidence="1">Pyocin immunity protein</fullName>
    </submittedName>
</protein>
<accession>A0A2S8PWK2</accession>
<organism evidence="1 2">
    <name type="scientific">Photorhabdus hindustanensis</name>
    <dbReference type="NCBI Taxonomy" id="2918802"/>
    <lineage>
        <taxon>Bacteria</taxon>
        <taxon>Pseudomonadati</taxon>
        <taxon>Pseudomonadota</taxon>
        <taxon>Gammaproteobacteria</taxon>
        <taxon>Enterobacterales</taxon>
        <taxon>Morganellaceae</taxon>
        <taxon>Photorhabdus</taxon>
    </lineage>
</organism>
<comment type="caution">
    <text evidence="1">The sequence shown here is derived from an EMBL/GenBank/DDBJ whole genome shotgun (WGS) entry which is preliminary data.</text>
</comment>
<sequence length="157" mass="18193">MAINVEALINSLGKSCQEIFNEGLIPYKSKPGGDSGDDYVSLDMQKEGIFLAFNRTSKKLTHVTLTLIDEERPRYVYPNQLPSPLINSMTREWVKKHFGQAIKSFPPCKVFNCQYGWKDLYLYNVSEYEEKIYIQLSHDLLEQVETITFLRAESVTW</sequence>
<dbReference type="AlphaFoldDB" id="A0A2S8PWK2"/>
<proteinExistence type="predicted"/>
<name>A0A2S8PWK2_9GAMM</name>
<dbReference type="Pfam" id="PF19929">
    <property type="entry name" value="DUF6392"/>
    <property type="match status" value="1"/>
</dbReference>